<dbReference type="PANTHER" id="PTHR43415:SF3">
    <property type="entry name" value="GNAT-FAMILY ACETYLTRANSFERASE"/>
    <property type="match status" value="1"/>
</dbReference>
<sequence>MKSNSYEYLFLETQDLYLRPFQEADEAYFARWCNEPENRGKTGLTRPITPDAQYQALHKSSSDSIWFAIVRKSDRQVIGETGLLRMFPDWGCTDVSIMIYDPSYQHQGYGRQALLALMNYAFGDLHMHRLAIGVVGFNHAALTFYKSIGFKQEGIQEEGYYYHYQYHDFIMMRILKGEFIASQTKKRAL</sequence>
<feature type="domain" description="N-acetyltransferase" evidence="1">
    <location>
        <begin position="16"/>
        <end position="176"/>
    </location>
</feature>
<dbReference type="Proteomes" id="UP000434036">
    <property type="component" value="Unassembled WGS sequence"/>
</dbReference>
<name>A0A6N8U9X2_9FIRM</name>
<protein>
    <submittedName>
        <fullName evidence="2">GNAT family N-acetyltransferase</fullName>
    </submittedName>
</protein>
<proteinExistence type="predicted"/>
<gene>
    <name evidence="2" type="ORF">GSF08_06250</name>
</gene>
<dbReference type="Gene3D" id="3.40.630.30">
    <property type="match status" value="1"/>
</dbReference>
<keyword evidence="3" id="KW-1185">Reference proteome</keyword>
<comment type="caution">
    <text evidence="2">The sequence shown here is derived from an EMBL/GenBank/DDBJ whole genome shotgun (WGS) entry which is preliminary data.</text>
</comment>
<dbReference type="GO" id="GO:0016747">
    <property type="term" value="F:acyltransferase activity, transferring groups other than amino-acyl groups"/>
    <property type="evidence" value="ECO:0007669"/>
    <property type="project" value="InterPro"/>
</dbReference>
<reference evidence="2 3" key="1">
    <citation type="submission" date="2019-12" db="EMBL/GenBank/DDBJ databases">
        <authorList>
            <person name="Yang R."/>
        </authorList>
    </citation>
    <scope>NUCLEOTIDE SEQUENCE [LARGE SCALE GENOMIC DNA]</scope>
    <source>
        <strain evidence="2 3">DONG20-135</strain>
    </source>
</reference>
<accession>A0A6N8U9X2</accession>
<dbReference type="Pfam" id="PF13302">
    <property type="entry name" value="Acetyltransf_3"/>
    <property type="match status" value="1"/>
</dbReference>
<evidence type="ECO:0000313" key="3">
    <source>
        <dbReference type="Proteomes" id="UP000434036"/>
    </source>
</evidence>
<dbReference type="AlphaFoldDB" id="A0A6N8U9X2"/>
<dbReference type="EMBL" id="WUUQ01000002">
    <property type="protein sequence ID" value="MXQ73533.1"/>
    <property type="molecule type" value="Genomic_DNA"/>
</dbReference>
<dbReference type="SUPFAM" id="SSF55729">
    <property type="entry name" value="Acyl-CoA N-acyltransferases (Nat)"/>
    <property type="match status" value="1"/>
</dbReference>
<evidence type="ECO:0000313" key="2">
    <source>
        <dbReference type="EMBL" id="MXQ73533.1"/>
    </source>
</evidence>
<dbReference type="InterPro" id="IPR000182">
    <property type="entry name" value="GNAT_dom"/>
</dbReference>
<organism evidence="2 3">
    <name type="scientific">Copranaerobaculum intestinale</name>
    <dbReference type="NCBI Taxonomy" id="2692629"/>
    <lineage>
        <taxon>Bacteria</taxon>
        <taxon>Bacillati</taxon>
        <taxon>Bacillota</taxon>
        <taxon>Erysipelotrichia</taxon>
        <taxon>Erysipelotrichales</taxon>
        <taxon>Erysipelotrichaceae</taxon>
        <taxon>Copranaerobaculum</taxon>
    </lineage>
</organism>
<reference evidence="2 3" key="2">
    <citation type="submission" date="2020-01" db="EMBL/GenBank/DDBJ databases">
        <title>Clostridiaceae sp. nov. isolated from the gut of human by culturomics.</title>
        <authorList>
            <person name="Chang Y."/>
        </authorList>
    </citation>
    <scope>NUCLEOTIDE SEQUENCE [LARGE SCALE GENOMIC DNA]</scope>
    <source>
        <strain evidence="2 3">DONG20-135</strain>
    </source>
</reference>
<keyword evidence="2" id="KW-0808">Transferase</keyword>
<dbReference type="InterPro" id="IPR016181">
    <property type="entry name" value="Acyl_CoA_acyltransferase"/>
</dbReference>
<dbReference type="RefSeq" id="WP_160624974.1">
    <property type="nucleotide sequence ID" value="NZ_WUUQ01000002.1"/>
</dbReference>
<dbReference type="PANTHER" id="PTHR43415">
    <property type="entry name" value="SPERMIDINE N(1)-ACETYLTRANSFERASE"/>
    <property type="match status" value="1"/>
</dbReference>
<dbReference type="PROSITE" id="PS51186">
    <property type="entry name" value="GNAT"/>
    <property type="match status" value="1"/>
</dbReference>
<evidence type="ECO:0000259" key="1">
    <source>
        <dbReference type="PROSITE" id="PS51186"/>
    </source>
</evidence>